<evidence type="ECO:0008006" key="7">
    <source>
        <dbReference type="Google" id="ProtNLM"/>
    </source>
</evidence>
<evidence type="ECO:0000256" key="5">
    <source>
        <dbReference type="SAM" id="MobiDB-lite"/>
    </source>
</evidence>
<evidence type="ECO:0000256" key="2">
    <source>
        <dbReference type="ARBA" id="ARBA00009116"/>
    </source>
</evidence>
<keyword evidence="4" id="KW-0496">Mitochondrion</keyword>
<organism evidence="6">
    <name type="scientific">Micromonas pusilla</name>
    <name type="common">Picoplanktonic green alga</name>
    <name type="synonym">Chromulina pusilla</name>
    <dbReference type="NCBI Taxonomy" id="38833"/>
    <lineage>
        <taxon>Eukaryota</taxon>
        <taxon>Viridiplantae</taxon>
        <taxon>Chlorophyta</taxon>
        <taxon>Mamiellophyceae</taxon>
        <taxon>Mamiellales</taxon>
        <taxon>Mamiellaceae</taxon>
        <taxon>Micromonas</taxon>
    </lineage>
</organism>
<dbReference type="GO" id="GO:0033615">
    <property type="term" value="P:mitochondrial proton-transporting ATP synthase complex assembly"/>
    <property type="evidence" value="ECO:0007669"/>
    <property type="project" value="TreeGrafter"/>
</dbReference>
<dbReference type="EMBL" id="HBDY01014628">
    <property type="protein sequence ID" value="CAD8248202.1"/>
    <property type="molecule type" value="Transcribed_RNA"/>
</dbReference>
<proteinExistence type="inferred from homology"/>
<dbReference type="InterPro" id="IPR010591">
    <property type="entry name" value="ATP11"/>
</dbReference>
<reference evidence="6" key="1">
    <citation type="submission" date="2021-01" db="EMBL/GenBank/DDBJ databases">
        <authorList>
            <person name="Corre E."/>
            <person name="Pelletier E."/>
            <person name="Niang G."/>
            <person name="Scheremetjew M."/>
            <person name="Finn R."/>
            <person name="Kale V."/>
            <person name="Holt S."/>
            <person name="Cochrane G."/>
            <person name="Meng A."/>
            <person name="Brown T."/>
            <person name="Cohen L."/>
        </authorList>
    </citation>
    <scope>NUCLEOTIDE SEQUENCE</scope>
    <source>
        <strain evidence="6">RCC1614</strain>
    </source>
</reference>
<gene>
    <name evidence="6" type="ORF">MPUS1402_LOCUS11093</name>
</gene>
<dbReference type="AlphaFoldDB" id="A0A7R9TYL1"/>
<dbReference type="PANTHER" id="PTHR13126:SF0">
    <property type="entry name" value="ATP SYNTHASE MITOCHONDRIAL F1 COMPLEX ASSEMBLY FACTOR 1"/>
    <property type="match status" value="1"/>
</dbReference>
<comment type="subcellular location">
    <subcellularLocation>
        <location evidence="1">Mitochondrion</location>
    </subcellularLocation>
</comment>
<dbReference type="PANTHER" id="PTHR13126">
    <property type="entry name" value="CHAPERONE ATP11"/>
    <property type="match status" value="1"/>
</dbReference>
<comment type="similarity">
    <text evidence="2">Belongs to the ATP11 family.</text>
</comment>
<name>A0A7R9TYL1_MICPS</name>
<dbReference type="OMA" id="WREYHEG"/>
<evidence type="ECO:0000256" key="1">
    <source>
        <dbReference type="ARBA" id="ARBA00004173"/>
    </source>
</evidence>
<dbReference type="GO" id="GO:0005739">
    <property type="term" value="C:mitochondrion"/>
    <property type="evidence" value="ECO:0007669"/>
    <property type="project" value="UniProtKB-SubCell"/>
</dbReference>
<evidence type="ECO:0000256" key="3">
    <source>
        <dbReference type="ARBA" id="ARBA00022946"/>
    </source>
</evidence>
<keyword evidence="3" id="KW-0809">Transit peptide</keyword>
<sequence length="250" mass="27795">MAAMRGTSRALRAIRINRGATVFGSAPPPATAPRWSAVPTPERRSGMSTLIPPGKTLGEVTHVDLLEKENADVVVKIWREYHEGKSGKTGAIVEPRVYDALSDRSKVCPMFVMPLHKSMSQYLTLVVQSKMPYVSFTAIEDFRKLQDAATPMLVASHYPELAASKGLALVQAVHVDKTTAGAAEHLTTQEAVRLVRLCHTFYAEDDLYEKFVKPFNHNQKDFDFDAMVLKVRDLTWSDEHLNAGWGQDAK</sequence>
<feature type="region of interest" description="Disordered" evidence="5">
    <location>
        <begin position="25"/>
        <end position="53"/>
    </location>
</feature>
<evidence type="ECO:0000313" key="6">
    <source>
        <dbReference type="EMBL" id="CAD8248202.1"/>
    </source>
</evidence>
<accession>A0A7R9TYL1</accession>
<protein>
    <recommendedName>
        <fullName evidence="7">ATP synthase mitochondrial F1 complex assembly factor 1</fullName>
    </recommendedName>
</protein>
<evidence type="ECO:0000256" key="4">
    <source>
        <dbReference type="ARBA" id="ARBA00023128"/>
    </source>
</evidence>
<dbReference type="Pfam" id="PF06644">
    <property type="entry name" value="ATP11"/>
    <property type="match status" value="1"/>
</dbReference>